<evidence type="ECO:0000256" key="1">
    <source>
        <dbReference type="ARBA" id="ARBA00004651"/>
    </source>
</evidence>
<feature type="transmembrane region" description="Helical" evidence="7">
    <location>
        <begin position="12"/>
        <end position="32"/>
    </location>
</feature>
<gene>
    <name evidence="8" type="ORF">DFP95_101780</name>
</gene>
<dbReference type="GO" id="GO:0005886">
    <property type="term" value="C:plasma membrane"/>
    <property type="evidence" value="ECO:0007669"/>
    <property type="project" value="UniProtKB-SubCell"/>
</dbReference>
<feature type="transmembrane region" description="Helical" evidence="7">
    <location>
        <begin position="160"/>
        <end position="181"/>
    </location>
</feature>
<evidence type="ECO:0000256" key="7">
    <source>
        <dbReference type="SAM" id="Phobius"/>
    </source>
</evidence>
<proteinExistence type="predicted"/>
<evidence type="ECO:0000256" key="6">
    <source>
        <dbReference type="ARBA" id="ARBA00023136"/>
    </source>
</evidence>
<dbReference type="OrthoDB" id="9780160at2"/>
<sequence>MPYKNDEFISQLYRLSVPLTLQFLFTSSFSLLDTVMVADLGELQIAAAGIAGQLEFLLVMILAGALSGPAVFMAQYYGKRDYVSIKKLAALNVFSGFAISFIFYIVLTLSSPYVFWPFTQDDQLLEMTASFVSIVSFGFIASAVTTAFTMSLKSIGVVKAVMYMTVLSLLLNTVLNYALIYGHFGFEPMGVNGAAVATLISKLLLLILTVAYVYAMKREVSVSFLKRFPYDRVLFGRVYRVTKPIIIHESLWGLGTTMYIVAFGMMGAASIAIIQVSKVIGNFVLAGVLGFAQSASVMIGEQIGLRNKEQAQKYAERFTRIGVAAAVLIGLALFVAAPQVVGLFHIGEQLRGQAVNIVRIMSCVLTCSFLNNIWIVGVFRSGGDTHYSMKLVLGSTWLIGIPLAFIGAGIMKWPIEVVYGLFATEEISKTLFGYFRYRSRHWQHDLVSTEQ</sequence>
<organism evidence="8 9">
    <name type="scientific">Cohnella lupini</name>
    <dbReference type="NCBI Taxonomy" id="1294267"/>
    <lineage>
        <taxon>Bacteria</taxon>
        <taxon>Bacillati</taxon>
        <taxon>Bacillota</taxon>
        <taxon>Bacilli</taxon>
        <taxon>Bacillales</taxon>
        <taxon>Paenibacillaceae</taxon>
        <taxon>Cohnella</taxon>
    </lineage>
</organism>
<feature type="transmembrane region" description="Helical" evidence="7">
    <location>
        <begin position="89"/>
        <end position="107"/>
    </location>
</feature>
<dbReference type="EMBL" id="QRDY01000001">
    <property type="protein sequence ID" value="RED66281.1"/>
    <property type="molecule type" value="Genomic_DNA"/>
</dbReference>
<feature type="transmembrane region" description="Helical" evidence="7">
    <location>
        <begin position="251"/>
        <end position="274"/>
    </location>
</feature>
<feature type="transmembrane region" description="Helical" evidence="7">
    <location>
        <begin position="357"/>
        <end position="379"/>
    </location>
</feature>
<accession>A0A3D9IX39</accession>
<dbReference type="GO" id="GO:0015297">
    <property type="term" value="F:antiporter activity"/>
    <property type="evidence" value="ECO:0007669"/>
    <property type="project" value="InterPro"/>
</dbReference>
<keyword evidence="4 7" id="KW-0812">Transmembrane</keyword>
<protein>
    <submittedName>
        <fullName evidence="8">Putative MATE family efflux protein</fullName>
    </submittedName>
</protein>
<evidence type="ECO:0000256" key="4">
    <source>
        <dbReference type="ARBA" id="ARBA00022692"/>
    </source>
</evidence>
<dbReference type="Proteomes" id="UP000256869">
    <property type="component" value="Unassembled WGS sequence"/>
</dbReference>
<feature type="transmembrane region" description="Helical" evidence="7">
    <location>
        <begin position="391"/>
        <end position="411"/>
    </location>
</feature>
<feature type="transmembrane region" description="Helical" evidence="7">
    <location>
        <begin position="280"/>
        <end position="300"/>
    </location>
</feature>
<dbReference type="RefSeq" id="WP_115991207.1">
    <property type="nucleotide sequence ID" value="NZ_QRDY01000001.1"/>
</dbReference>
<evidence type="ECO:0000256" key="3">
    <source>
        <dbReference type="ARBA" id="ARBA00022475"/>
    </source>
</evidence>
<dbReference type="InterPro" id="IPR048279">
    <property type="entry name" value="MdtK-like"/>
</dbReference>
<feature type="transmembrane region" description="Helical" evidence="7">
    <location>
        <begin position="127"/>
        <end position="148"/>
    </location>
</feature>
<keyword evidence="2" id="KW-0813">Transport</keyword>
<keyword evidence="3" id="KW-1003">Cell membrane</keyword>
<keyword evidence="5 7" id="KW-1133">Transmembrane helix</keyword>
<reference evidence="8 9" key="1">
    <citation type="submission" date="2018-07" db="EMBL/GenBank/DDBJ databases">
        <title>Genomic Encyclopedia of Type Strains, Phase III (KMG-III): the genomes of soil and plant-associated and newly described type strains.</title>
        <authorList>
            <person name="Whitman W."/>
        </authorList>
    </citation>
    <scope>NUCLEOTIDE SEQUENCE [LARGE SCALE GENOMIC DNA]</scope>
    <source>
        <strain evidence="8 9">CECT 8236</strain>
    </source>
</reference>
<feature type="transmembrane region" description="Helical" evidence="7">
    <location>
        <begin position="321"/>
        <end position="345"/>
    </location>
</feature>
<name>A0A3D9IX39_9BACL</name>
<dbReference type="PANTHER" id="PTHR42925">
    <property type="entry name" value="MULTIDRUG AND TOXIN EFFLUX PROTEIN MATE FAMILY"/>
    <property type="match status" value="1"/>
</dbReference>
<dbReference type="NCBIfam" id="TIGR00797">
    <property type="entry name" value="matE"/>
    <property type="match status" value="1"/>
</dbReference>
<dbReference type="InterPro" id="IPR002528">
    <property type="entry name" value="MATE_fam"/>
</dbReference>
<dbReference type="Pfam" id="PF01554">
    <property type="entry name" value="MatE"/>
    <property type="match status" value="2"/>
</dbReference>
<dbReference type="PANTHER" id="PTHR42925:SF2">
    <property type="entry name" value="NA+ DRIVEN MULTIDRUG EFFLUX PUMP"/>
    <property type="match status" value="1"/>
</dbReference>
<feature type="transmembrane region" description="Helical" evidence="7">
    <location>
        <begin position="56"/>
        <end position="77"/>
    </location>
</feature>
<keyword evidence="9" id="KW-1185">Reference proteome</keyword>
<dbReference type="GO" id="GO:0042910">
    <property type="term" value="F:xenobiotic transmembrane transporter activity"/>
    <property type="evidence" value="ECO:0007669"/>
    <property type="project" value="InterPro"/>
</dbReference>
<dbReference type="AlphaFoldDB" id="A0A3D9IX39"/>
<keyword evidence="6 7" id="KW-0472">Membrane</keyword>
<dbReference type="PIRSF" id="PIRSF006603">
    <property type="entry name" value="DinF"/>
    <property type="match status" value="1"/>
</dbReference>
<evidence type="ECO:0000313" key="9">
    <source>
        <dbReference type="Proteomes" id="UP000256869"/>
    </source>
</evidence>
<comment type="subcellular location">
    <subcellularLocation>
        <location evidence="1">Cell membrane</location>
        <topology evidence="1">Multi-pass membrane protein</topology>
    </subcellularLocation>
</comment>
<feature type="transmembrane region" description="Helical" evidence="7">
    <location>
        <begin position="193"/>
        <end position="215"/>
    </location>
</feature>
<evidence type="ECO:0000313" key="8">
    <source>
        <dbReference type="EMBL" id="RED66281.1"/>
    </source>
</evidence>
<comment type="caution">
    <text evidence="8">The sequence shown here is derived from an EMBL/GenBank/DDBJ whole genome shotgun (WGS) entry which is preliminary data.</text>
</comment>
<evidence type="ECO:0000256" key="5">
    <source>
        <dbReference type="ARBA" id="ARBA00022989"/>
    </source>
</evidence>
<dbReference type="InterPro" id="IPR047135">
    <property type="entry name" value="YsiQ"/>
</dbReference>
<evidence type="ECO:0000256" key="2">
    <source>
        <dbReference type="ARBA" id="ARBA00022448"/>
    </source>
</evidence>